<keyword evidence="5" id="KW-1185">Reference proteome</keyword>
<dbReference type="SMART" id="SM00733">
    <property type="entry name" value="Mterf"/>
    <property type="match status" value="2"/>
</dbReference>
<comment type="caution">
    <text evidence="4">The sequence shown here is derived from an EMBL/GenBank/DDBJ whole genome shotgun (WGS) entry which is preliminary data.</text>
</comment>
<gene>
    <name evidence="4" type="ORF">Ddye_003132</name>
</gene>
<dbReference type="InterPro" id="IPR003690">
    <property type="entry name" value="MTERF"/>
</dbReference>
<sequence length="129" mass="14431">MIPVLDYLGKLGVRKSTVTEFLRRYPQILHASVVVDLAPVVKYHQGLDIKLSDIPLVLERYPKVLRFKLEGTMSTSVAYLVGIGVATGKERNWGIFNWLPRDIRDASGPSGQTFCGVSRKLGYSKICYS</sequence>
<keyword evidence="3" id="KW-0809">Transit peptide</keyword>
<dbReference type="Gene3D" id="1.25.70.10">
    <property type="entry name" value="Transcription termination factor 3, mitochondrial"/>
    <property type="match status" value="1"/>
</dbReference>
<dbReference type="PANTHER" id="PTHR13068:SF109">
    <property type="entry name" value="TRANSCRIPTION TERMINATION FACTOR MTERF4, CHLOROPLASTIC"/>
    <property type="match status" value="1"/>
</dbReference>
<proteinExistence type="inferred from homology"/>
<organism evidence="4 5">
    <name type="scientific">Dipteronia dyeriana</name>
    <dbReference type="NCBI Taxonomy" id="168575"/>
    <lineage>
        <taxon>Eukaryota</taxon>
        <taxon>Viridiplantae</taxon>
        <taxon>Streptophyta</taxon>
        <taxon>Embryophyta</taxon>
        <taxon>Tracheophyta</taxon>
        <taxon>Spermatophyta</taxon>
        <taxon>Magnoliopsida</taxon>
        <taxon>eudicotyledons</taxon>
        <taxon>Gunneridae</taxon>
        <taxon>Pentapetalae</taxon>
        <taxon>rosids</taxon>
        <taxon>malvids</taxon>
        <taxon>Sapindales</taxon>
        <taxon>Sapindaceae</taxon>
        <taxon>Hippocastanoideae</taxon>
        <taxon>Acereae</taxon>
        <taxon>Dipteronia</taxon>
    </lineage>
</organism>
<dbReference type="EMBL" id="JANJYI010000001">
    <property type="protein sequence ID" value="KAK2664558.1"/>
    <property type="molecule type" value="Genomic_DNA"/>
</dbReference>
<accession>A0AAE0CVP5</accession>
<keyword evidence="2" id="KW-0805">Transcription regulation</keyword>
<evidence type="ECO:0000256" key="1">
    <source>
        <dbReference type="ARBA" id="ARBA00007692"/>
    </source>
</evidence>
<dbReference type="GO" id="GO:0032502">
    <property type="term" value="P:developmental process"/>
    <property type="evidence" value="ECO:0007669"/>
    <property type="project" value="TreeGrafter"/>
</dbReference>
<dbReference type="AlphaFoldDB" id="A0AAE0CVP5"/>
<keyword evidence="2" id="KW-0804">Transcription</keyword>
<dbReference type="GO" id="GO:0003676">
    <property type="term" value="F:nucleic acid binding"/>
    <property type="evidence" value="ECO:0007669"/>
    <property type="project" value="InterPro"/>
</dbReference>
<keyword evidence="2" id="KW-0806">Transcription termination</keyword>
<dbReference type="Pfam" id="PF02536">
    <property type="entry name" value="mTERF"/>
    <property type="match status" value="1"/>
</dbReference>
<protein>
    <submittedName>
        <fullName evidence="4">Uncharacterized protein</fullName>
    </submittedName>
</protein>
<evidence type="ECO:0000256" key="2">
    <source>
        <dbReference type="ARBA" id="ARBA00022472"/>
    </source>
</evidence>
<reference evidence="4" key="1">
    <citation type="journal article" date="2023" name="Plant J.">
        <title>Genome sequences and population genomics provide insights into the demographic history, inbreeding, and mutation load of two 'living fossil' tree species of Dipteronia.</title>
        <authorList>
            <person name="Feng Y."/>
            <person name="Comes H.P."/>
            <person name="Chen J."/>
            <person name="Zhu S."/>
            <person name="Lu R."/>
            <person name="Zhang X."/>
            <person name="Li P."/>
            <person name="Qiu J."/>
            <person name="Olsen K.M."/>
            <person name="Qiu Y."/>
        </authorList>
    </citation>
    <scope>NUCLEOTIDE SEQUENCE</scope>
    <source>
        <strain evidence="4">KIB01</strain>
    </source>
</reference>
<evidence type="ECO:0000313" key="4">
    <source>
        <dbReference type="EMBL" id="KAK2664558.1"/>
    </source>
</evidence>
<evidence type="ECO:0000256" key="3">
    <source>
        <dbReference type="ARBA" id="ARBA00022946"/>
    </source>
</evidence>
<dbReference type="Proteomes" id="UP001280121">
    <property type="component" value="Unassembled WGS sequence"/>
</dbReference>
<name>A0AAE0CVP5_9ROSI</name>
<dbReference type="GO" id="GO:0006353">
    <property type="term" value="P:DNA-templated transcription termination"/>
    <property type="evidence" value="ECO:0007669"/>
    <property type="project" value="UniProtKB-KW"/>
</dbReference>
<dbReference type="PANTHER" id="PTHR13068">
    <property type="entry name" value="CGI-12 PROTEIN-RELATED"/>
    <property type="match status" value="1"/>
</dbReference>
<comment type="similarity">
    <text evidence="1">Belongs to the mTERF family.</text>
</comment>
<evidence type="ECO:0000313" key="5">
    <source>
        <dbReference type="Proteomes" id="UP001280121"/>
    </source>
</evidence>
<dbReference type="InterPro" id="IPR038538">
    <property type="entry name" value="MTERF_sf"/>
</dbReference>